<evidence type="ECO:0000256" key="5">
    <source>
        <dbReference type="SAM" id="Phobius"/>
    </source>
</evidence>
<evidence type="ECO:0000256" key="3">
    <source>
        <dbReference type="ARBA" id="ARBA00022989"/>
    </source>
</evidence>
<dbReference type="GO" id="GO:0140359">
    <property type="term" value="F:ABC-type transporter activity"/>
    <property type="evidence" value="ECO:0007669"/>
    <property type="project" value="InterPro"/>
</dbReference>
<dbReference type="PROSITE" id="PS51012">
    <property type="entry name" value="ABC_TM2"/>
    <property type="match status" value="1"/>
</dbReference>
<organism evidence="7">
    <name type="scientific">uncultured marine thaumarchaeote KM3_04_H11</name>
    <dbReference type="NCBI Taxonomy" id="1455968"/>
    <lineage>
        <taxon>Archaea</taxon>
        <taxon>Nitrososphaerota</taxon>
        <taxon>environmental samples</taxon>
    </lineage>
</organism>
<dbReference type="AlphaFoldDB" id="A0A075G944"/>
<feature type="domain" description="ABC transmembrane type-2" evidence="6">
    <location>
        <begin position="22"/>
        <end position="254"/>
    </location>
</feature>
<name>A0A075G944_9ARCH</name>
<evidence type="ECO:0000256" key="4">
    <source>
        <dbReference type="ARBA" id="ARBA00023136"/>
    </source>
</evidence>
<dbReference type="InterPro" id="IPR000412">
    <property type="entry name" value="ABC_2_transport"/>
</dbReference>
<gene>
    <name evidence="7" type="primary">ABC-2.AB.P</name>
</gene>
<keyword evidence="3 5" id="KW-1133">Transmembrane helix</keyword>
<feature type="transmembrane region" description="Helical" evidence="5">
    <location>
        <begin position="137"/>
        <end position="163"/>
    </location>
</feature>
<feature type="transmembrane region" description="Helical" evidence="5">
    <location>
        <begin position="58"/>
        <end position="83"/>
    </location>
</feature>
<proteinExistence type="predicted"/>
<reference evidence="7" key="1">
    <citation type="journal article" date="2014" name="Genome Biol. Evol.">
        <title>Pangenome evidence for extensive interdomain horizontal transfer affecting lineage core and shell genes in uncultured planktonic thaumarchaeota and euryarchaeota.</title>
        <authorList>
            <person name="Deschamps P."/>
            <person name="Zivanovic Y."/>
            <person name="Moreira D."/>
            <person name="Rodriguez-Valera F."/>
            <person name="Lopez-Garcia P."/>
        </authorList>
    </citation>
    <scope>NUCLEOTIDE SEQUENCE</scope>
</reference>
<feature type="transmembrane region" description="Helical" evidence="5">
    <location>
        <begin position="175"/>
        <end position="195"/>
    </location>
</feature>
<feature type="transmembrane region" description="Helical" evidence="5">
    <location>
        <begin position="104"/>
        <end position="131"/>
    </location>
</feature>
<keyword evidence="2 5" id="KW-0812">Transmembrane</keyword>
<protein>
    <submittedName>
        <fullName evidence="7">ABC-2 type transporter (ABC-2.AB.P)</fullName>
    </submittedName>
</protein>
<dbReference type="PANTHER" id="PTHR43229">
    <property type="entry name" value="NODULATION PROTEIN J"/>
    <property type="match status" value="1"/>
</dbReference>
<evidence type="ECO:0000313" key="7">
    <source>
        <dbReference type="EMBL" id="AIE98262.1"/>
    </source>
</evidence>
<feature type="transmembrane region" description="Helical" evidence="5">
    <location>
        <begin position="228"/>
        <end position="247"/>
    </location>
</feature>
<sequence length="256" mass="28030">MILMHPIIRLVNRNITISVNPGFLIWQVIFPLIWIFVAGFAYTALIDEVSFGTKDLSYPAFLASGMIGFNIMNSTLISGIIIWNDRRHGMFEQIMSGPFTRSNYILSNITTIAIVGLVSAALIAAVGYPVFFQSAEFSLVTIPLIVFSSIVGAILFGSIASIISARLRSSEGFNVIINTVFIFFAFVSTAFYPAAGAPQPLATIFYLNPLTYLVDIIRAGIFGTITEFVILEMAVLIALASILFVIATKLLTKMDF</sequence>
<dbReference type="EMBL" id="KF900531">
    <property type="protein sequence ID" value="AIE98262.1"/>
    <property type="molecule type" value="Genomic_DNA"/>
</dbReference>
<accession>A0A075G944</accession>
<evidence type="ECO:0000256" key="2">
    <source>
        <dbReference type="ARBA" id="ARBA00022692"/>
    </source>
</evidence>
<dbReference type="InterPro" id="IPR013525">
    <property type="entry name" value="ABC2_TM"/>
</dbReference>
<evidence type="ECO:0000256" key="1">
    <source>
        <dbReference type="ARBA" id="ARBA00004141"/>
    </source>
</evidence>
<dbReference type="InterPro" id="IPR051784">
    <property type="entry name" value="Nod_factor_ABC_transporter"/>
</dbReference>
<evidence type="ECO:0000259" key="6">
    <source>
        <dbReference type="PROSITE" id="PS51012"/>
    </source>
</evidence>
<dbReference type="InterPro" id="IPR047817">
    <property type="entry name" value="ABC2_TM_bact-type"/>
</dbReference>
<dbReference type="PIRSF" id="PIRSF006648">
    <property type="entry name" value="DrrB"/>
    <property type="match status" value="1"/>
</dbReference>
<dbReference type="PANTHER" id="PTHR43229:SF2">
    <property type="entry name" value="NODULATION PROTEIN J"/>
    <property type="match status" value="1"/>
</dbReference>
<feature type="transmembrane region" description="Helical" evidence="5">
    <location>
        <begin position="21"/>
        <end position="46"/>
    </location>
</feature>
<keyword evidence="4 5" id="KW-0472">Membrane</keyword>
<comment type="subcellular location">
    <subcellularLocation>
        <location evidence="1">Membrane</location>
        <topology evidence="1">Multi-pass membrane protein</topology>
    </subcellularLocation>
</comment>
<dbReference type="Pfam" id="PF01061">
    <property type="entry name" value="ABC2_membrane"/>
    <property type="match status" value="1"/>
</dbReference>
<dbReference type="GO" id="GO:0043190">
    <property type="term" value="C:ATP-binding cassette (ABC) transporter complex"/>
    <property type="evidence" value="ECO:0007669"/>
    <property type="project" value="InterPro"/>
</dbReference>